<gene>
    <name evidence="1" type="ORF">J2S02_003478</name>
</gene>
<dbReference type="InterPro" id="IPR043148">
    <property type="entry name" value="TagF_C"/>
</dbReference>
<dbReference type="RefSeq" id="WP_307190774.1">
    <property type="nucleotide sequence ID" value="NZ_JAUSTZ010000008.1"/>
</dbReference>
<evidence type="ECO:0000313" key="1">
    <source>
        <dbReference type="EMBL" id="MDQ0227133.1"/>
    </source>
</evidence>
<dbReference type="SUPFAM" id="SSF53756">
    <property type="entry name" value="UDP-Glycosyltransferase/glycogen phosphorylase"/>
    <property type="match status" value="1"/>
</dbReference>
<accession>A0ABT9Z693</accession>
<evidence type="ECO:0000313" key="2">
    <source>
        <dbReference type="Proteomes" id="UP001232245"/>
    </source>
</evidence>
<proteinExistence type="predicted"/>
<keyword evidence="2" id="KW-1185">Reference proteome</keyword>
<dbReference type="EMBL" id="JAUSTZ010000008">
    <property type="protein sequence ID" value="MDQ0227133.1"/>
    <property type="molecule type" value="Genomic_DNA"/>
</dbReference>
<name>A0ABT9Z693_9BACI</name>
<protein>
    <recommendedName>
        <fullName evidence="3">CDP-Glycerol:Poly(Glycerophosphate) glycerophosphotransferase</fullName>
    </recommendedName>
</protein>
<organism evidence="1 2">
    <name type="scientific">Metabacillus niabensis</name>
    <dbReference type="NCBI Taxonomy" id="324854"/>
    <lineage>
        <taxon>Bacteria</taxon>
        <taxon>Bacillati</taxon>
        <taxon>Bacillota</taxon>
        <taxon>Bacilli</taxon>
        <taxon>Bacillales</taxon>
        <taxon>Bacillaceae</taxon>
        <taxon>Metabacillus</taxon>
    </lineage>
</organism>
<dbReference type="Proteomes" id="UP001232245">
    <property type="component" value="Unassembled WGS sequence"/>
</dbReference>
<comment type="caution">
    <text evidence="1">The sequence shown here is derived from an EMBL/GenBank/DDBJ whole genome shotgun (WGS) entry which is preliminary data.</text>
</comment>
<reference evidence="1 2" key="1">
    <citation type="submission" date="2023-07" db="EMBL/GenBank/DDBJ databases">
        <title>Genomic Encyclopedia of Type Strains, Phase IV (KMG-IV): sequencing the most valuable type-strain genomes for metagenomic binning, comparative biology and taxonomic classification.</title>
        <authorList>
            <person name="Goeker M."/>
        </authorList>
    </citation>
    <scope>NUCLEOTIDE SEQUENCE [LARGE SCALE GENOMIC DNA]</scope>
    <source>
        <strain evidence="1 2">DSM 17723</strain>
    </source>
</reference>
<sequence length="495" mass="57572">MFLKRKKKIINLFDTIAEMLNVLKNLSNPSLYIADCLEAIGAIHYQLLMEKKVPQKTIENLQVFQSVLNKYNSQINHIDDIAVTNVIDKLNRLKEIFEEEVVTQLNIVFFPYKVTMWDSLESVYKAAEADEDCVTHVVPIPYYQLSQNEVIPTYEGDRFPKDIPVTHYSQYNLEEQEPDIIFVHNIYDNYNTITRVFEQYFTSNLKKYTDMLVYIPYHTPHFMFQEEDRRSLGYSIPSVKNVDRIIFANEMVKKAAIEDGVPKEKLLVLGSPKLDSMVKALKGEISIPEDWNGRIEGKTVYLINTGCLFFANNPFLKLERLIDIFNIPRYVQDSVVIWRPHPLTEISIKKYKPNFLEYYYDLTTRINNNENSSFSNVIFDETDDYIPALTVADVLITTDGSLLRSYLLTEKKVIFWDDNKWKGSKLPNSILDSNVFYYAFDNSKPWYRLAEEFSRGQDELASHRKGMAAKAYVNIDGTAGEKIHSTIKKCVMDLI</sequence>
<evidence type="ECO:0008006" key="3">
    <source>
        <dbReference type="Google" id="ProtNLM"/>
    </source>
</evidence>
<dbReference type="Gene3D" id="3.40.50.12580">
    <property type="match status" value="1"/>
</dbReference>